<evidence type="ECO:0000313" key="7">
    <source>
        <dbReference type="EMBL" id="BAT26261.1"/>
    </source>
</evidence>
<keyword evidence="3" id="KW-1003">Cell membrane</keyword>
<protein>
    <submittedName>
        <fullName evidence="7">Na+/H+ ion antiporter family protein</fullName>
    </submittedName>
</protein>
<evidence type="ECO:0000256" key="6">
    <source>
        <dbReference type="ARBA" id="ARBA00023136"/>
    </source>
</evidence>
<organism evidence="7">
    <name type="scientific">Aureimonas altamirensis</name>
    <dbReference type="NCBI Taxonomy" id="370622"/>
    <lineage>
        <taxon>Bacteria</taxon>
        <taxon>Pseudomonadati</taxon>
        <taxon>Pseudomonadota</taxon>
        <taxon>Alphaproteobacteria</taxon>
        <taxon>Hyphomicrobiales</taxon>
        <taxon>Aurantimonadaceae</taxon>
        <taxon>Aureimonas</taxon>
    </lineage>
</organism>
<evidence type="ECO:0000256" key="3">
    <source>
        <dbReference type="ARBA" id="ARBA00022475"/>
    </source>
</evidence>
<keyword evidence="5" id="KW-1133">Transmembrane helix</keyword>
<dbReference type="AlphaFoldDB" id="A0A0P0YYA8"/>
<evidence type="ECO:0000256" key="4">
    <source>
        <dbReference type="ARBA" id="ARBA00022692"/>
    </source>
</evidence>
<name>A0A0P0YYA8_9HYPH</name>
<keyword evidence="6" id="KW-0472">Membrane</keyword>
<comment type="subcellular location">
    <subcellularLocation>
        <location evidence="1">Cell membrane</location>
        <topology evidence="1">Multi-pass membrane protein</topology>
    </subcellularLocation>
</comment>
<dbReference type="PANTHER" id="PTHR34584">
    <property type="entry name" value="NA(+)/H(+) ANTIPORTER SUBUNIT E1"/>
    <property type="match status" value="1"/>
</dbReference>
<evidence type="ECO:0000256" key="1">
    <source>
        <dbReference type="ARBA" id="ARBA00004651"/>
    </source>
</evidence>
<keyword evidence="4" id="KW-0812">Transmembrane</keyword>
<dbReference type="PANTHER" id="PTHR34584:SF1">
    <property type="entry name" value="NA(+)_H(+) ANTIPORTER SUBUNIT E1"/>
    <property type="match status" value="1"/>
</dbReference>
<comment type="similarity">
    <text evidence="2">Belongs to the CPA3 antiporters (TC 2.A.63) subunit E family.</text>
</comment>
<dbReference type="Pfam" id="PF01899">
    <property type="entry name" value="MNHE"/>
    <property type="match status" value="1"/>
</dbReference>
<dbReference type="EMBL" id="LC066371">
    <property type="protein sequence ID" value="BAT26261.1"/>
    <property type="molecule type" value="Genomic_DNA"/>
</dbReference>
<accession>A0A0P0YYA8</accession>
<evidence type="ECO:0000256" key="5">
    <source>
        <dbReference type="ARBA" id="ARBA00022989"/>
    </source>
</evidence>
<dbReference type="InterPro" id="IPR002758">
    <property type="entry name" value="Cation_antiport_E"/>
</dbReference>
<reference evidence="7" key="1">
    <citation type="journal article" date="2015" name="Proc. Natl. Acad. Sci. U.S.A.">
        <title>Bacterial clade with the ribosomal RNA operon on a small plasmid rather than the chromosome.</title>
        <authorList>
            <person name="Anda M."/>
            <person name="Ohtsubo Y."/>
            <person name="Okubo T."/>
            <person name="Sugawara M."/>
            <person name="Nagata Y."/>
            <person name="Tsuda M."/>
            <person name="Minamisawa K."/>
            <person name="Mitsui H."/>
        </authorList>
    </citation>
    <scope>NUCLEOTIDE SEQUENCE</scope>
    <source>
        <strain evidence="7">DSM 21988</strain>
    </source>
</reference>
<dbReference type="GO" id="GO:0005886">
    <property type="term" value="C:plasma membrane"/>
    <property type="evidence" value="ECO:0007669"/>
    <property type="project" value="UniProtKB-SubCell"/>
</dbReference>
<proteinExistence type="inferred from homology"/>
<dbReference type="GO" id="GO:0008324">
    <property type="term" value="F:monoatomic cation transmembrane transporter activity"/>
    <property type="evidence" value="ECO:0007669"/>
    <property type="project" value="InterPro"/>
</dbReference>
<dbReference type="RefSeq" id="WP_060607600.1">
    <property type="nucleotide sequence ID" value="NZ_BBWQ01000018.1"/>
</dbReference>
<evidence type="ECO:0000256" key="2">
    <source>
        <dbReference type="ARBA" id="ARBA00006228"/>
    </source>
</evidence>
<sequence length="113" mass="12152">MANSMISRAGAGMVLSVVFCRELITSSYAVARAAFARVPQTRSAIVAVPVTLKTDLGIATLANMVTLTPGTCSLHVSDDRKWLYVHALDAPDPESVVSSIVSTFEDRIRKMEP</sequence>